<dbReference type="Gene3D" id="3.60.10.10">
    <property type="entry name" value="Endonuclease/exonuclease/phosphatase"/>
    <property type="match status" value="1"/>
</dbReference>
<dbReference type="InterPro" id="IPR001322">
    <property type="entry name" value="Lamin_tail_dom"/>
</dbReference>
<gene>
    <name evidence="2" type="ORF">JF544_08020</name>
</gene>
<name>A0ABS3DV58_9BACI</name>
<dbReference type="Proteomes" id="UP000663970">
    <property type="component" value="Unassembled WGS sequence"/>
</dbReference>
<feature type="domain" description="LTD" evidence="1">
    <location>
        <begin position="26"/>
        <end position="146"/>
    </location>
</feature>
<reference evidence="2 3" key="1">
    <citation type="submission" date="2020-12" db="EMBL/GenBank/DDBJ databases">
        <title>Oil enriched cultivation method for isolating marine PHA-producing bacteria.</title>
        <authorList>
            <person name="Zheng W."/>
            <person name="Yu S."/>
            <person name="Huang Y."/>
        </authorList>
    </citation>
    <scope>NUCLEOTIDE SEQUENCE [LARGE SCALE GENOMIC DNA]</scope>
    <source>
        <strain evidence="2 3">SY-2-6</strain>
    </source>
</reference>
<evidence type="ECO:0000313" key="3">
    <source>
        <dbReference type="Proteomes" id="UP000663970"/>
    </source>
</evidence>
<dbReference type="Gene3D" id="3.40.50.12090">
    <property type="match status" value="2"/>
</dbReference>
<dbReference type="CDD" id="cd04486">
    <property type="entry name" value="YhcR_OBF_like"/>
    <property type="match status" value="1"/>
</dbReference>
<dbReference type="InterPro" id="IPR007253">
    <property type="entry name" value="Cell_wall-bd_2"/>
</dbReference>
<dbReference type="PANTHER" id="PTHR42834">
    <property type="entry name" value="ENDONUCLEASE/EXONUCLEASE/PHOSPHATASE FAMILY PROTEIN (AFU_ORTHOLOGUE AFUA_3G09210)"/>
    <property type="match status" value="1"/>
</dbReference>
<dbReference type="Pfam" id="PF19580">
    <property type="entry name" value="Exo_endo_phos_3"/>
    <property type="match status" value="1"/>
</dbReference>
<dbReference type="Pfam" id="PF13290">
    <property type="entry name" value="CHB_HEX_C_1"/>
    <property type="match status" value="1"/>
</dbReference>
<keyword evidence="3" id="KW-1185">Reference proteome</keyword>
<dbReference type="PANTHER" id="PTHR42834:SF1">
    <property type="entry name" value="ENDONUCLEASE_EXONUCLEASE_PHOSPHATASE FAMILY PROTEIN (AFU_ORTHOLOGUE AFUA_3G09210)"/>
    <property type="match status" value="1"/>
</dbReference>
<dbReference type="InterPro" id="IPR059177">
    <property type="entry name" value="GH29D-like_dom"/>
</dbReference>
<accession>A0ABS3DV58</accession>
<dbReference type="InterPro" id="IPR036691">
    <property type="entry name" value="Endo/exonu/phosph_ase_sf"/>
</dbReference>
<dbReference type="EMBL" id="JAEKJY010000002">
    <property type="protein sequence ID" value="MBN8235195.1"/>
    <property type="molecule type" value="Genomic_DNA"/>
</dbReference>
<organism evidence="2 3">
    <name type="scientific">Halobacillus kuroshimensis</name>
    <dbReference type="NCBI Taxonomy" id="302481"/>
    <lineage>
        <taxon>Bacteria</taxon>
        <taxon>Bacillati</taxon>
        <taxon>Bacillota</taxon>
        <taxon>Bacilli</taxon>
        <taxon>Bacillales</taxon>
        <taxon>Bacillaceae</taxon>
        <taxon>Halobacillus</taxon>
    </lineage>
</organism>
<dbReference type="InterPro" id="IPR005135">
    <property type="entry name" value="Endo/exonuclease/phosphatase"/>
</dbReference>
<dbReference type="Pfam" id="PF00932">
    <property type="entry name" value="LTD"/>
    <property type="match status" value="1"/>
</dbReference>
<evidence type="ECO:0000313" key="2">
    <source>
        <dbReference type="EMBL" id="MBN8235195.1"/>
    </source>
</evidence>
<protein>
    <submittedName>
        <fullName evidence="2">Cell wall-binding repeat-containing protein</fullName>
    </submittedName>
</protein>
<comment type="caution">
    <text evidence="2">The sequence shown here is derived from an EMBL/GenBank/DDBJ whole genome shotgun (WGS) entry which is preliminary data.</text>
</comment>
<dbReference type="InterPro" id="IPR036415">
    <property type="entry name" value="Lamin_tail_dom_sf"/>
</dbReference>
<proteinExistence type="predicted"/>
<dbReference type="Pfam" id="PF04122">
    <property type="entry name" value="CW_binding_2"/>
    <property type="match status" value="3"/>
</dbReference>
<dbReference type="CDD" id="cd10283">
    <property type="entry name" value="MnuA_DNase1-like"/>
    <property type="match status" value="1"/>
</dbReference>
<evidence type="ECO:0000259" key="1">
    <source>
        <dbReference type="PROSITE" id="PS51841"/>
    </source>
</evidence>
<dbReference type="SUPFAM" id="SSF74853">
    <property type="entry name" value="Lamin A/C globular tail domain"/>
    <property type="match status" value="1"/>
</dbReference>
<dbReference type="SUPFAM" id="SSF56219">
    <property type="entry name" value="DNase I-like"/>
    <property type="match status" value="1"/>
</dbReference>
<sequence length="1318" mass="141461">MKKKGLVKGVSSVVVSSMVLGMLAGPAYNVKAEAPTADMLLFSEYVEGGSFNKALELFNGTENDLDLSQFTLDHHNGGAGEPTYSLELKGTLDAGETYVIANEKASQDILDVADQVTNDQTMGFNGNDTLVLKKDGVIIDSIGQVGLSDDFAKDVTLTRKTDQLVGDADPSDSFDINTSYNTHAKDTISYLGKYPDVTENVDVSKIKDARSVDDGTTVKVQGIVTASFVEGGQTNLYIQDDTAGIIVRAAGLDASIGDEVTAQGPFGAYNGLQQIATSADQVIVTTENKGTPDVQLVTSADFSSEQGESVESEYVKVQDITITDVNQYGDYTAEDEDGTFLISPKTDLEMEVGKTYELVEGVVTYAYGEYRLVPREEADVVETIFSVAASPSSGSVVKGAEIKLRTAQPDASIYYTMDGSDPTKESTAYTGPITLNEDTTIKAVVIKDSGEVSETASFSYEVLAPLDNVDIHDIQGAAHESPYKDMNVENVDGVVTALDGSNGFYMQDQDPDSDVATSEGIYVYSRNSGVSVGDAVNVNGQVNEWREDGYDDADDLLTTQISAAAVEVTSSDETLPDTTVIGEDRIQPTENVEDDGLTSFDAEEDAIDFYESLEGMVVELKDATVTGPPKYDEVAVYVDKSEDQRMTEAGGLLISPDDYNPERVLVDIDGYDVDVTVGDRMNGSITGVVGYDYSNFKIRTTGDFPTVEGGGTERETSDLQVEEDKLNVATYNMENFSADTSQEKVDRIAESMVNNLNQPDIIGLVEVQDNNGPTDDGTVEADESYKKLIQAIENAGGPSYQFTDVAPLDKTDGGQPGGNIRVGFIYNPERVSLPDKEKGDAVTAVDVDENGLTLNPGRIDPENEAFDDSRKPLAAEFEFNGEKIIVVTSHFNSKGGDDALFGASHPIELGSEVQRMKQAEVVNGFVQKVVDHVSDANVVVMGDLNDFEFSNPINALEGDVMTNMVEELPVEERYSYNYQGNSQVLDHILVTNNLSERTSIDSVNINADFSEEAGRASDHDPMLAQIDFADTAERISGIDRYQTAIEVSKKGWEQSGTVVIARGDSFPDALAGAPLAYKLDAPILLTKSNKLSSEVKAELDRLGAEKAVILGGDGAVSDYVRYQLEGQGLSVERIDGKDRYETAANIAARLDGSPDKAIVADGRNYPDALSAASFAAQNGYPILLTKTNELPAETKRALKNMESTIVTGGTKAVSDDVLNQLPDAMRVSGADRYATAAKIAGELSGNSKAAFVSTGRDFADALTGSVLAAKYGAPMLLVKPDDIPDSIDDVIESMDYRNFHVLGGTKAVSDDVLNELQD</sequence>
<dbReference type="PROSITE" id="PS51841">
    <property type="entry name" value="LTD"/>
    <property type="match status" value="1"/>
</dbReference>
<dbReference type="RefSeq" id="WP_206933307.1">
    <property type="nucleotide sequence ID" value="NZ_JAEKJY010000002.1"/>
</dbReference>